<evidence type="ECO:0000313" key="1">
    <source>
        <dbReference type="EMBL" id="CAN0509622.1"/>
    </source>
</evidence>
<gene>
    <name evidence="1" type="ORF">MRATA1EN22A_LOCUS22921</name>
</gene>
<proteinExistence type="predicted"/>
<sequence length="172" mass="18270">MGPAGPRPGSSGRGQEGAALGRARPGAQRGEERPLQRRTRRPGPRPRRPPRLREKHGGHGDGGGSRFAQAGSLRLSSGRAPRRRPAREGASQSLQKEMGARETTVREGGKKAEIGPGRLSGGFPVTKVPPGSDGRRGSRPPSPTSPPPHEAATVASRVEDQLRPRPEPRHNN</sequence>
<evidence type="ECO:0000313" key="2">
    <source>
        <dbReference type="Proteomes" id="UP001162501"/>
    </source>
</evidence>
<dbReference type="Proteomes" id="UP001162501">
    <property type="component" value="Chromosome 4"/>
</dbReference>
<organism evidence="1 2">
    <name type="scientific">Rangifer tarandus platyrhynchus</name>
    <name type="common">Svalbard reindeer</name>
    <dbReference type="NCBI Taxonomy" id="3082113"/>
    <lineage>
        <taxon>Eukaryota</taxon>
        <taxon>Metazoa</taxon>
        <taxon>Chordata</taxon>
        <taxon>Craniata</taxon>
        <taxon>Vertebrata</taxon>
        <taxon>Euteleostomi</taxon>
        <taxon>Mammalia</taxon>
        <taxon>Eutheria</taxon>
        <taxon>Laurasiatheria</taxon>
        <taxon>Artiodactyla</taxon>
        <taxon>Ruminantia</taxon>
        <taxon>Pecora</taxon>
        <taxon>Cervidae</taxon>
        <taxon>Odocoileinae</taxon>
        <taxon>Rangifer</taxon>
    </lineage>
</organism>
<accession>A0AC59ZTH7</accession>
<reference evidence="1" key="1">
    <citation type="submission" date="2023-05" db="EMBL/GenBank/DDBJ databases">
        <authorList>
            <consortium name="ELIXIR-Norway"/>
        </authorList>
    </citation>
    <scope>NUCLEOTIDE SEQUENCE</scope>
</reference>
<protein>
    <submittedName>
        <fullName evidence="1">Uncharacterized protein</fullName>
    </submittedName>
</protein>
<dbReference type="EMBL" id="OX596088">
    <property type="protein sequence ID" value="CAN0509622.1"/>
    <property type="molecule type" value="Genomic_DNA"/>
</dbReference>
<name>A0AC59ZTH7_RANTA</name>
<reference evidence="1" key="2">
    <citation type="submission" date="2025-03" db="EMBL/GenBank/DDBJ databases">
        <authorList>
            <consortium name="ELIXIR-Norway"/>
            <consortium name="Elixir Norway"/>
        </authorList>
    </citation>
    <scope>NUCLEOTIDE SEQUENCE</scope>
</reference>